<gene>
    <name evidence="8" type="ORF">F2P44_26765</name>
</gene>
<name>A0ABX0NC14_9BURK</name>
<evidence type="ECO:0000256" key="1">
    <source>
        <dbReference type="ARBA" id="ARBA00006594"/>
    </source>
</evidence>
<feature type="domain" description="DNA methylase N-4/N-6" evidence="7">
    <location>
        <begin position="43"/>
        <end position="132"/>
    </location>
</feature>
<keyword evidence="4" id="KW-0808">Transferase</keyword>
<proteinExistence type="inferred from homology"/>
<accession>A0ABX0NC14</accession>
<dbReference type="SUPFAM" id="SSF53335">
    <property type="entry name" value="S-adenosyl-L-methionine-dependent methyltransferases"/>
    <property type="match status" value="1"/>
</dbReference>
<dbReference type="InterPro" id="IPR002941">
    <property type="entry name" value="DNA_methylase_N4/N6"/>
</dbReference>
<evidence type="ECO:0000256" key="6">
    <source>
        <dbReference type="ARBA" id="ARBA00047942"/>
    </source>
</evidence>
<dbReference type="EC" id="2.1.1.72" evidence="2"/>
<dbReference type="Pfam" id="PF01555">
    <property type="entry name" value="N6_N4_Mtase"/>
    <property type="match status" value="1"/>
</dbReference>
<dbReference type="InterPro" id="IPR029063">
    <property type="entry name" value="SAM-dependent_MTases_sf"/>
</dbReference>
<comment type="catalytic activity">
    <reaction evidence="6">
        <text>a 2'-deoxyadenosine in DNA + S-adenosyl-L-methionine = an N(6)-methyl-2'-deoxyadenosine in DNA + S-adenosyl-L-homocysteine + H(+)</text>
        <dbReference type="Rhea" id="RHEA:15197"/>
        <dbReference type="Rhea" id="RHEA-COMP:12418"/>
        <dbReference type="Rhea" id="RHEA-COMP:12419"/>
        <dbReference type="ChEBI" id="CHEBI:15378"/>
        <dbReference type="ChEBI" id="CHEBI:57856"/>
        <dbReference type="ChEBI" id="CHEBI:59789"/>
        <dbReference type="ChEBI" id="CHEBI:90615"/>
        <dbReference type="ChEBI" id="CHEBI:90616"/>
        <dbReference type="EC" id="2.1.1.72"/>
    </reaction>
</comment>
<evidence type="ECO:0000259" key="7">
    <source>
        <dbReference type="Pfam" id="PF01555"/>
    </source>
</evidence>
<dbReference type="PRINTS" id="PR00506">
    <property type="entry name" value="D21N6MTFRASE"/>
</dbReference>
<organism evidence="8 9">
    <name type="scientific">Massilia frigida</name>
    <dbReference type="NCBI Taxonomy" id="2609281"/>
    <lineage>
        <taxon>Bacteria</taxon>
        <taxon>Pseudomonadati</taxon>
        <taxon>Pseudomonadota</taxon>
        <taxon>Betaproteobacteria</taxon>
        <taxon>Burkholderiales</taxon>
        <taxon>Oxalobacteraceae</taxon>
        <taxon>Telluria group</taxon>
        <taxon>Massilia</taxon>
    </lineage>
</organism>
<evidence type="ECO:0000256" key="5">
    <source>
        <dbReference type="ARBA" id="ARBA00022691"/>
    </source>
</evidence>
<evidence type="ECO:0000256" key="4">
    <source>
        <dbReference type="ARBA" id="ARBA00022679"/>
    </source>
</evidence>
<keyword evidence="5" id="KW-0949">S-adenosyl-L-methionine</keyword>
<sequence>MIEKADKILSAFSHSSLACAERFKELDADKRVWWDKDGNNIPAQKRFLSEVKQGVVPQTLWTYEAVGHTQDAKKQLNEILPKDRHEDVFSTPKPLQLMDRILRLATNPGDLVVDFFAGFGTLAQAILQLNKEGKGDRRSILASNAEATDAEPEKNLCRDVCATRVRRAAQGYASSKDQQIDGLGGGFAYARARQIPAHRRDRLHLDPGGTGGNGQ</sequence>
<comment type="caution">
    <text evidence="8">The sequence shown here is derived from an EMBL/GenBank/DDBJ whole genome shotgun (WGS) entry which is preliminary data.</text>
</comment>
<keyword evidence="3" id="KW-0489">Methyltransferase</keyword>
<reference evidence="8 9" key="1">
    <citation type="submission" date="2019-10" db="EMBL/GenBank/DDBJ databases">
        <title>Taxonomy of Antarctic Massilia spp.: description of Massilia rubra sp. nov., Massilia aquatica sp. nov., Massilia mucilaginosa sp. nov., Massilia frigida sp. nov. isolated from streams, lakes and regoliths.</title>
        <authorList>
            <person name="Holochova P."/>
            <person name="Sedlacek I."/>
            <person name="Kralova S."/>
            <person name="Maslanova I."/>
            <person name="Busse H.-J."/>
            <person name="Stankova E."/>
            <person name="Vrbovska V."/>
            <person name="Kovarovic V."/>
            <person name="Bartak M."/>
            <person name="Svec P."/>
            <person name="Pantucek R."/>
        </authorList>
    </citation>
    <scope>NUCLEOTIDE SEQUENCE [LARGE SCALE GENOMIC DNA]</scope>
    <source>
        <strain evidence="8 9">CCM 8695</strain>
    </source>
</reference>
<dbReference type="EMBL" id="WHJG01000039">
    <property type="protein sequence ID" value="NHZ82848.1"/>
    <property type="molecule type" value="Genomic_DNA"/>
</dbReference>
<dbReference type="Proteomes" id="UP000621455">
    <property type="component" value="Unassembled WGS sequence"/>
</dbReference>
<protein>
    <recommendedName>
        <fullName evidence="2">site-specific DNA-methyltransferase (adenine-specific)</fullName>
        <ecNumber evidence="2">2.1.1.72</ecNumber>
    </recommendedName>
</protein>
<keyword evidence="9" id="KW-1185">Reference proteome</keyword>
<dbReference type="PROSITE" id="PS51257">
    <property type="entry name" value="PROKAR_LIPOPROTEIN"/>
    <property type="match status" value="1"/>
</dbReference>
<evidence type="ECO:0000313" key="8">
    <source>
        <dbReference type="EMBL" id="NHZ82848.1"/>
    </source>
</evidence>
<evidence type="ECO:0000256" key="3">
    <source>
        <dbReference type="ARBA" id="ARBA00022603"/>
    </source>
</evidence>
<dbReference type="InterPro" id="IPR002295">
    <property type="entry name" value="N4/N6-MTase_EcoPI_Mod-like"/>
</dbReference>
<dbReference type="RefSeq" id="WP_167091533.1">
    <property type="nucleotide sequence ID" value="NZ_WHJG01000039.1"/>
</dbReference>
<dbReference type="Gene3D" id="3.40.50.150">
    <property type="entry name" value="Vaccinia Virus protein VP39"/>
    <property type="match status" value="1"/>
</dbReference>
<comment type="similarity">
    <text evidence="1">Belongs to the N(4)/N(6)-methyltransferase family.</text>
</comment>
<evidence type="ECO:0000256" key="2">
    <source>
        <dbReference type="ARBA" id="ARBA00011900"/>
    </source>
</evidence>
<evidence type="ECO:0000313" key="9">
    <source>
        <dbReference type="Proteomes" id="UP000621455"/>
    </source>
</evidence>